<evidence type="ECO:0000313" key="2">
    <source>
        <dbReference type="EMBL" id="SUI46196.1"/>
    </source>
</evidence>
<reference evidence="2 3" key="1">
    <citation type="submission" date="2018-06" db="EMBL/GenBank/DDBJ databases">
        <authorList>
            <consortium name="Pathogen Informatics"/>
            <person name="Doyle S."/>
        </authorList>
    </citation>
    <scope>NUCLEOTIDE SEQUENCE [LARGE SCALE GENOMIC DNA]</scope>
    <source>
        <strain evidence="2 3">NCTC10738</strain>
    </source>
</reference>
<evidence type="ECO:0000259" key="1">
    <source>
        <dbReference type="Pfam" id="PF02589"/>
    </source>
</evidence>
<dbReference type="GeneID" id="93808344"/>
<feature type="domain" description="LUD" evidence="1">
    <location>
        <begin position="91"/>
        <end position="189"/>
    </location>
</feature>
<keyword evidence="3" id="KW-1185">Reference proteome</keyword>
<dbReference type="InterPro" id="IPR024185">
    <property type="entry name" value="FTHF_cligase-like_sf"/>
</dbReference>
<evidence type="ECO:0000313" key="3">
    <source>
        <dbReference type="Proteomes" id="UP000254069"/>
    </source>
</evidence>
<dbReference type="AlphaFoldDB" id="A0A379YK24"/>
<dbReference type="SUPFAM" id="SSF100950">
    <property type="entry name" value="NagB/RpiA/CoA transferase-like"/>
    <property type="match status" value="1"/>
</dbReference>
<dbReference type="PANTHER" id="PTHR43682">
    <property type="entry name" value="LACTATE UTILIZATION PROTEIN C"/>
    <property type="match status" value="1"/>
</dbReference>
<sequence>MSSKSLILDALKSCALEGHNMPAIDVAPRLDDLIGQFETNLGTVAGKLHKRGGFTELQQQVDALIAEGKQVISQVEGVTGNREVPADSHDLRDIDYAVIKGQVGVAENGAIWVSQKSLSHRITPFICENLFLVLEADAIVANMHEAADKIILDSGEFGVFIAGPSKTADIEQALVVGAHGACSLNVFLI</sequence>
<proteinExistence type="predicted"/>
<dbReference type="Pfam" id="PF02589">
    <property type="entry name" value="LUD_dom"/>
    <property type="match status" value="1"/>
</dbReference>
<name>A0A379YK24_9GAMM</name>
<dbReference type="PANTHER" id="PTHR43682:SF1">
    <property type="entry name" value="LACTATE UTILIZATION PROTEIN C"/>
    <property type="match status" value="1"/>
</dbReference>
<dbReference type="InterPro" id="IPR003741">
    <property type="entry name" value="LUD_dom"/>
</dbReference>
<dbReference type="InterPro" id="IPR037171">
    <property type="entry name" value="NagB/RpiA_transferase-like"/>
</dbReference>
<dbReference type="Gene3D" id="3.40.50.10420">
    <property type="entry name" value="NagB/RpiA/CoA transferase-like"/>
    <property type="match status" value="1"/>
</dbReference>
<dbReference type="EMBL" id="UGYO01000001">
    <property type="protein sequence ID" value="SUI46196.1"/>
    <property type="molecule type" value="Genomic_DNA"/>
</dbReference>
<accession>A0A379YK24</accession>
<dbReference type="RefSeq" id="WP_025009425.1">
    <property type="nucleotide sequence ID" value="NZ_AP024615.1"/>
</dbReference>
<organism evidence="2 3">
    <name type="scientific">Shewanella algae</name>
    <dbReference type="NCBI Taxonomy" id="38313"/>
    <lineage>
        <taxon>Bacteria</taxon>
        <taxon>Pseudomonadati</taxon>
        <taxon>Pseudomonadota</taxon>
        <taxon>Gammaproteobacteria</taxon>
        <taxon>Alteromonadales</taxon>
        <taxon>Shewanellaceae</taxon>
        <taxon>Shewanella</taxon>
    </lineage>
</organism>
<protein>
    <submittedName>
        <fullName evidence="2">Uncharacterized ACR, YkgG family COG1556</fullName>
    </submittedName>
</protein>
<gene>
    <name evidence="2" type="ORF">NCTC10738_00152</name>
</gene>
<dbReference type="Proteomes" id="UP000254069">
    <property type="component" value="Unassembled WGS sequence"/>
</dbReference>